<evidence type="ECO:0000256" key="1">
    <source>
        <dbReference type="ARBA" id="ARBA00001936"/>
    </source>
</evidence>
<evidence type="ECO:0000256" key="6">
    <source>
        <dbReference type="ARBA" id="ARBA00023211"/>
    </source>
</evidence>
<evidence type="ECO:0000256" key="4">
    <source>
        <dbReference type="ARBA" id="ARBA00023002"/>
    </source>
</evidence>
<dbReference type="InterPro" id="IPR024084">
    <property type="entry name" value="IsoPropMal-DH-like_dom"/>
</dbReference>
<protein>
    <submittedName>
        <fullName evidence="8">Tartrate decarboxylase</fullName>
        <ecNumber evidence="8">4.1.1.73</ecNumber>
    </submittedName>
</protein>
<keyword evidence="9" id="KW-1185">Reference proteome</keyword>
<sequence length="370" mass="38640">MNVVLLPGDGVGPEVMAEARKALDALELGIAWTDVPWGSAWWAEHGTMMPADAIDVLRGHDAILMGAVGDPAVPDDEALWGLILKIRQELDLWVNVRPARLLEGIPGPLAGRAPHDVDMVFVRENSEGEYAGVGGRVHRGFGHDVAIESSVFTRRGCERVIRYAFGMASARKGVLVNATKSNASRFGFPFWDEIVAEVGAEFPGVVVDRMLVDALSARLIRDPGSVDVVVASNLFGDILTDIAAALQGGMGMAASANLSPGGGVPALFEPVHGSAPDIAGRGIANPVGAIWSAALMLEQLGAGEGSRRLMDALETVCRRGPRTRDVGGTATTAEVGDAVVAALAAQPLPAEDAGARRQLLASADARGALR</sequence>
<accession>D3FCJ1</accession>
<evidence type="ECO:0000256" key="2">
    <source>
        <dbReference type="ARBA" id="ARBA00001946"/>
    </source>
</evidence>
<evidence type="ECO:0000313" key="9">
    <source>
        <dbReference type="Proteomes" id="UP000008229"/>
    </source>
</evidence>
<dbReference type="OrthoDB" id="5289857at2"/>
<dbReference type="GO" id="GO:0050319">
    <property type="term" value="F:tartrate decarboxylase activity"/>
    <property type="evidence" value="ECO:0007669"/>
    <property type="project" value="UniProtKB-EC"/>
</dbReference>
<reference evidence="9" key="2">
    <citation type="submission" date="2010-01" db="EMBL/GenBank/DDBJ databases">
        <title>The complete genome of Conexibacter woesei DSM 14684.</title>
        <authorList>
            <consortium name="US DOE Joint Genome Institute (JGI-PGF)"/>
            <person name="Lucas S."/>
            <person name="Copeland A."/>
            <person name="Lapidus A."/>
            <person name="Glavina del Rio T."/>
            <person name="Dalin E."/>
            <person name="Tice H."/>
            <person name="Bruce D."/>
            <person name="Goodwin L."/>
            <person name="Pitluck S."/>
            <person name="Kyrpides N."/>
            <person name="Mavromatis K."/>
            <person name="Ivanova N."/>
            <person name="Mikhailova N."/>
            <person name="Chertkov O."/>
            <person name="Brettin T."/>
            <person name="Detter J.C."/>
            <person name="Han C."/>
            <person name="Larimer F."/>
            <person name="Land M."/>
            <person name="Hauser L."/>
            <person name="Markowitz V."/>
            <person name="Cheng J.-F."/>
            <person name="Hugenholtz P."/>
            <person name="Woyke T."/>
            <person name="Wu D."/>
            <person name="Pukall R."/>
            <person name="Steenblock K."/>
            <person name="Schneider S."/>
            <person name="Klenk H.-P."/>
            <person name="Eisen J.A."/>
        </authorList>
    </citation>
    <scope>NUCLEOTIDE SEQUENCE [LARGE SCALE GENOMIC DNA]</scope>
    <source>
        <strain evidence="9">DSM 14684 / CIP 108061 / JCM 11494 / NBRC 100937 / ID131577</strain>
    </source>
</reference>
<keyword evidence="6" id="KW-0464">Manganese</keyword>
<proteinExistence type="predicted"/>
<dbReference type="GO" id="GO:0000287">
    <property type="term" value="F:magnesium ion binding"/>
    <property type="evidence" value="ECO:0007669"/>
    <property type="project" value="InterPro"/>
</dbReference>
<gene>
    <name evidence="8" type="ordered locus">Cwoe_1031</name>
</gene>
<dbReference type="Pfam" id="PF00180">
    <property type="entry name" value="Iso_dh"/>
    <property type="match status" value="1"/>
</dbReference>
<dbReference type="PANTHER" id="PTHR43275:SF1">
    <property type="entry name" value="D-MALATE DEHYDROGENASE [DECARBOXYLATING]"/>
    <property type="match status" value="1"/>
</dbReference>
<dbReference type="PROSITE" id="PS00470">
    <property type="entry name" value="IDH_IMDH"/>
    <property type="match status" value="1"/>
</dbReference>
<keyword evidence="5" id="KW-0520">NAD</keyword>
<keyword evidence="4" id="KW-0560">Oxidoreductase</keyword>
<dbReference type="GO" id="GO:0016616">
    <property type="term" value="F:oxidoreductase activity, acting on the CH-OH group of donors, NAD or NADP as acceptor"/>
    <property type="evidence" value="ECO:0007669"/>
    <property type="project" value="InterPro"/>
</dbReference>
<dbReference type="InterPro" id="IPR019818">
    <property type="entry name" value="IsoCit/isopropylmalate_DH_CS"/>
</dbReference>
<dbReference type="HOGENOM" id="CLU_031953_0_1_11"/>
<evidence type="ECO:0000313" key="8">
    <source>
        <dbReference type="EMBL" id="ADB49464.1"/>
    </source>
</evidence>
<dbReference type="SMART" id="SM01329">
    <property type="entry name" value="Iso_dh"/>
    <property type="match status" value="1"/>
</dbReference>
<comment type="cofactor">
    <cofactor evidence="2">
        <name>Mg(2+)</name>
        <dbReference type="ChEBI" id="CHEBI:18420"/>
    </cofactor>
</comment>
<dbReference type="SUPFAM" id="SSF53659">
    <property type="entry name" value="Isocitrate/Isopropylmalate dehydrogenase-like"/>
    <property type="match status" value="1"/>
</dbReference>
<organism evidence="8 9">
    <name type="scientific">Conexibacter woesei (strain DSM 14684 / CCUG 47730 / CIP 108061 / JCM 11494 / NBRC 100937 / ID131577)</name>
    <dbReference type="NCBI Taxonomy" id="469383"/>
    <lineage>
        <taxon>Bacteria</taxon>
        <taxon>Bacillati</taxon>
        <taxon>Actinomycetota</taxon>
        <taxon>Thermoleophilia</taxon>
        <taxon>Solirubrobacterales</taxon>
        <taxon>Conexibacteraceae</taxon>
        <taxon>Conexibacter</taxon>
    </lineage>
</organism>
<keyword evidence="8" id="KW-0456">Lyase</keyword>
<dbReference type="Gene3D" id="3.40.718.10">
    <property type="entry name" value="Isopropylmalate Dehydrogenase"/>
    <property type="match status" value="1"/>
</dbReference>
<feature type="domain" description="Isopropylmalate dehydrogenase-like" evidence="7">
    <location>
        <begin position="2"/>
        <end position="339"/>
    </location>
</feature>
<name>D3FCJ1_CONWI</name>
<dbReference type="eggNOG" id="COG0473">
    <property type="taxonomic scope" value="Bacteria"/>
</dbReference>
<dbReference type="AlphaFoldDB" id="D3FCJ1"/>
<evidence type="ECO:0000256" key="5">
    <source>
        <dbReference type="ARBA" id="ARBA00023027"/>
    </source>
</evidence>
<dbReference type="PANTHER" id="PTHR43275">
    <property type="entry name" value="D-MALATE DEHYDROGENASE [DECARBOXYLATING]"/>
    <property type="match status" value="1"/>
</dbReference>
<dbReference type="RefSeq" id="WP_012932517.1">
    <property type="nucleotide sequence ID" value="NC_013739.1"/>
</dbReference>
<evidence type="ECO:0000256" key="3">
    <source>
        <dbReference type="ARBA" id="ARBA00022723"/>
    </source>
</evidence>
<dbReference type="EMBL" id="CP001854">
    <property type="protein sequence ID" value="ADB49464.1"/>
    <property type="molecule type" value="Genomic_DNA"/>
</dbReference>
<keyword evidence="3" id="KW-0479">Metal-binding</keyword>
<dbReference type="GO" id="GO:0051287">
    <property type="term" value="F:NAD binding"/>
    <property type="evidence" value="ECO:0007669"/>
    <property type="project" value="InterPro"/>
</dbReference>
<evidence type="ECO:0000259" key="7">
    <source>
        <dbReference type="SMART" id="SM01329"/>
    </source>
</evidence>
<reference evidence="8 9" key="1">
    <citation type="journal article" date="2010" name="Stand. Genomic Sci.">
        <title>Complete genome sequence of Conexibacter woesei type strain (ID131577).</title>
        <authorList>
            <person name="Pukall R."/>
            <person name="Lapidus A."/>
            <person name="Glavina Del Rio T."/>
            <person name="Copeland A."/>
            <person name="Tice H."/>
            <person name="Cheng J.-F."/>
            <person name="Lucas S."/>
            <person name="Chen F."/>
            <person name="Nolan M."/>
            <person name="Bruce D."/>
            <person name="Goodwin L."/>
            <person name="Pitluck S."/>
            <person name="Mavromatis K."/>
            <person name="Ivanova N."/>
            <person name="Ovchinnikova G."/>
            <person name="Pati A."/>
            <person name="Chen A."/>
            <person name="Palaniappan K."/>
            <person name="Land M."/>
            <person name="Hauser L."/>
            <person name="Chang Y.-J."/>
            <person name="Jeffries C.D."/>
            <person name="Chain P."/>
            <person name="Meincke L."/>
            <person name="Sims D."/>
            <person name="Brettin T."/>
            <person name="Detter J.C."/>
            <person name="Rohde M."/>
            <person name="Goeker M."/>
            <person name="Bristow J."/>
            <person name="Eisen J.A."/>
            <person name="Markowitz V."/>
            <person name="Kyrpides N.C."/>
            <person name="Klenk H.-P."/>
            <person name="Hugenholtz P."/>
        </authorList>
    </citation>
    <scope>NUCLEOTIDE SEQUENCE [LARGE SCALE GENOMIC DNA]</scope>
    <source>
        <strain evidence="9">DSM 14684 / CIP 108061 / JCM 11494 / NBRC 100937 / ID131577</strain>
    </source>
</reference>
<dbReference type="EC" id="4.1.1.73" evidence="8"/>
<comment type="cofactor">
    <cofactor evidence="1">
        <name>Mn(2+)</name>
        <dbReference type="ChEBI" id="CHEBI:29035"/>
    </cofactor>
</comment>
<dbReference type="Proteomes" id="UP000008229">
    <property type="component" value="Chromosome"/>
</dbReference>
<dbReference type="InterPro" id="IPR050501">
    <property type="entry name" value="ICDH/IPMDH"/>
</dbReference>
<dbReference type="KEGG" id="cwo:Cwoe_1031"/>
<dbReference type="STRING" id="469383.Cwoe_1031"/>